<keyword evidence="3" id="KW-1185">Reference proteome</keyword>
<evidence type="ECO:0000313" key="3">
    <source>
        <dbReference type="Proteomes" id="UP001203297"/>
    </source>
</evidence>
<protein>
    <submittedName>
        <fullName evidence="2">Uncharacterized protein</fullName>
    </submittedName>
</protein>
<dbReference type="EMBL" id="WTXG01000143">
    <property type="protein sequence ID" value="KAI0291788.1"/>
    <property type="molecule type" value="Genomic_DNA"/>
</dbReference>
<feature type="chain" id="PRO_5042098047" evidence="1">
    <location>
        <begin position="24"/>
        <end position="220"/>
    </location>
</feature>
<feature type="signal peptide" evidence="1">
    <location>
        <begin position="1"/>
        <end position="23"/>
    </location>
</feature>
<evidence type="ECO:0000256" key="1">
    <source>
        <dbReference type="SAM" id="SignalP"/>
    </source>
</evidence>
<proteinExistence type="predicted"/>
<evidence type="ECO:0000313" key="2">
    <source>
        <dbReference type="EMBL" id="KAI0291788.1"/>
    </source>
</evidence>
<comment type="caution">
    <text evidence="2">The sequence shown here is derived from an EMBL/GenBank/DDBJ whole genome shotgun (WGS) entry which is preliminary data.</text>
</comment>
<name>A0AAD4LW20_9AGAM</name>
<accession>A0AAD4LW20</accession>
<dbReference type="Proteomes" id="UP001203297">
    <property type="component" value="Unassembled WGS sequence"/>
</dbReference>
<reference evidence="2" key="1">
    <citation type="journal article" date="2022" name="New Phytol.">
        <title>Evolutionary transition to the ectomycorrhizal habit in the genomes of a hyperdiverse lineage of mushroom-forming fungi.</title>
        <authorList>
            <person name="Looney B."/>
            <person name="Miyauchi S."/>
            <person name="Morin E."/>
            <person name="Drula E."/>
            <person name="Courty P.E."/>
            <person name="Kohler A."/>
            <person name="Kuo A."/>
            <person name="LaButti K."/>
            <person name="Pangilinan J."/>
            <person name="Lipzen A."/>
            <person name="Riley R."/>
            <person name="Andreopoulos W."/>
            <person name="He G."/>
            <person name="Johnson J."/>
            <person name="Nolan M."/>
            <person name="Tritt A."/>
            <person name="Barry K.W."/>
            <person name="Grigoriev I.V."/>
            <person name="Nagy L.G."/>
            <person name="Hibbett D."/>
            <person name="Henrissat B."/>
            <person name="Matheny P.B."/>
            <person name="Labbe J."/>
            <person name="Martin F.M."/>
        </authorList>
    </citation>
    <scope>NUCLEOTIDE SEQUENCE</scope>
    <source>
        <strain evidence="2">BPL690</strain>
    </source>
</reference>
<dbReference type="AlphaFoldDB" id="A0AAD4LW20"/>
<sequence>MLRHPYILKHIILLLIYILPTNHLTSNNMTQASFVNPSPAEVEAAWRNVLHHQECNPLAQERKLLRREDDELVRMLDEIKQCMDLDKFVRFGEKALESEEHKVQYYTRVIELARHQNIVNADIAARFEADRGREGVCQECLESSYREFRANVDRVNSETEKYFNDLAEREIVSIKDGDTGKNQVLSLMRVCLDTILYMREWEVKQAPALDGQSHFPIGQA</sequence>
<organism evidence="2 3">
    <name type="scientific">Multifurca ochricompacta</name>
    <dbReference type="NCBI Taxonomy" id="376703"/>
    <lineage>
        <taxon>Eukaryota</taxon>
        <taxon>Fungi</taxon>
        <taxon>Dikarya</taxon>
        <taxon>Basidiomycota</taxon>
        <taxon>Agaricomycotina</taxon>
        <taxon>Agaricomycetes</taxon>
        <taxon>Russulales</taxon>
        <taxon>Russulaceae</taxon>
        <taxon>Multifurca</taxon>
    </lineage>
</organism>
<keyword evidence="1" id="KW-0732">Signal</keyword>
<gene>
    <name evidence="2" type="ORF">B0F90DRAFT_1920515</name>
</gene>